<proteinExistence type="predicted"/>
<dbReference type="RefSeq" id="WP_257121761.1">
    <property type="nucleotide sequence ID" value="NZ_CP099464.1"/>
</dbReference>
<evidence type="ECO:0000313" key="1">
    <source>
        <dbReference type="EMBL" id="UUO16788.1"/>
    </source>
</evidence>
<dbReference type="Proteomes" id="UP001057561">
    <property type="component" value="Chromosome"/>
</dbReference>
<evidence type="ECO:0000313" key="2">
    <source>
        <dbReference type="Proteomes" id="UP001057561"/>
    </source>
</evidence>
<sequence>MSIDQFKTKIFDEATVDCDIILMEKSKAAEYDVKIQLRNKNIIELVNVLSKNTLSKQKFFNFLLNENQLLLLDKIHSKSLLVKDYFDIKNGVKPYEVGKGYPPQTKKILDEKPYTAETKLNETFQPLIGGRYFHKYVILWNDNFWISYGK</sequence>
<organism evidence="1 2">
    <name type="scientific">Dolichospermum heterosporum TAC447</name>
    <dbReference type="NCBI Taxonomy" id="747523"/>
    <lineage>
        <taxon>Bacteria</taxon>
        <taxon>Bacillati</taxon>
        <taxon>Cyanobacteriota</taxon>
        <taxon>Cyanophyceae</taxon>
        <taxon>Nostocales</taxon>
        <taxon>Aphanizomenonaceae</taxon>
        <taxon>Dolichospermum</taxon>
        <taxon>Dolichospermum heterosporum</taxon>
    </lineage>
</organism>
<reference evidence="1" key="1">
    <citation type="submission" date="2022-06" db="EMBL/GenBank/DDBJ databases">
        <title>Nostosin G and Spiroidesin B from the Cyanobacterium Dolichospermum sp. NIES-1697.</title>
        <authorList>
            <person name="Phan C.-S."/>
            <person name="Mehjabin J.J."/>
            <person name="Anas A.R.J."/>
            <person name="Hayasaka M."/>
            <person name="Onoki R."/>
            <person name="Wang J."/>
            <person name="Umezawa T."/>
            <person name="Washio K."/>
            <person name="Morikawa M."/>
            <person name="Okino T."/>
        </authorList>
    </citation>
    <scope>NUCLEOTIDE SEQUENCE</scope>
    <source>
        <strain evidence="1">NIES-1697</strain>
    </source>
</reference>
<gene>
    <name evidence="1" type="ORF">NG743_07130</name>
</gene>
<accession>A0ABY5LXP2</accession>
<name>A0ABY5LXP2_9CYAN</name>
<keyword evidence="2" id="KW-1185">Reference proteome</keyword>
<dbReference type="EMBL" id="CP099464">
    <property type="protein sequence ID" value="UUO16788.1"/>
    <property type="molecule type" value="Genomic_DNA"/>
</dbReference>
<protein>
    <submittedName>
        <fullName evidence="1">Uncharacterized protein</fullName>
    </submittedName>
</protein>